<evidence type="ECO:0000256" key="2">
    <source>
        <dbReference type="ARBA" id="ARBA00006420"/>
    </source>
</evidence>
<dbReference type="GO" id="GO:0016226">
    <property type="term" value="P:iron-sulfur cluster assembly"/>
    <property type="evidence" value="ECO:0007669"/>
    <property type="project" value="InterPro"/>
</dbReference>
<dbReference type="FunFam" id="3.30.300.130:FF:000003">
    <property type="entry name" value="NifU-like protein 3, chloroplastic"/>
    <property type="match status" value="1"/>
</dbReference>
<organism evidence="5 6">
    <name type="scientific">Tagetes erecta</name>
    <name type="common">African marigold</name>
    <dbReference type="NCBI Taxonomy" id="13708"/>
    <lineage>
        <taxon>Eukaryota</taxon>
        <taxon>Viridiplantae</taxon>
        <taxon>Streptophyta</taxon>
        <taxon>Embryophyta</taxon>
        <taxon>Tracheophyta</taxon>
        <taxon>Spermatophyta</taxon>
        <taxon>Magnoliopsida</taxon>
        <taxon>eudicotyledons</taxon>
        <taxon>Gunneridae</taxon>
        <taxon>Pentapetalae</taxon>
        <taxon>asterids</taxon>
        <taxon>campanulids</taxon>
        <taxon>Asterales</taxon>
        <taxon>Asteraceae</taxon>
        <taxon>Asteroideae</taxon>
        <taxon>Heliantheae alliance</taxon>
        <taxon>Tageteae</taxon>
        <taxon>Tagetes</taxon>
    </lineage>
</organism>
<dbReference type="Pfam" id="PF01106">
    <property type="entry name" value="NifU"/>
    <property type="match status" value="2"/>
</dbReference>
<dbReference type="Gene3D" id="3.30.300.130">
    <property type="entry name" value="Fe-S cluster assembly (FSCA)"/>
    <property type="match status" value="2"/>
</dbReference>
<gene>
    <name evidence="5" type="ORF">QVD17_12398</name>
</gene>
<evidence type="ECO:0000313" key="5">
    <source>
        <dbReference type="EMBL" id="KAK1429994.1"/>
    </source>
</evidence>
<comment type="subunit">
    <text evidence="3">Homodimer; disulfide-linked.</text>
</comment>
<dbReference type="InterPro" id="IPR034904">
    <property type="entry name" value="FSCA_dom_sf"/>
</dbReference>
<dbReference type="PANTHER" id="PTHR11178">
    <property type="entry name" value="IRON-SULFUR CLUSTER SCAFFOLD PROTEIN NFU-RELATED"/>
    <property type="match status" value="1"/>
</dbReference>
<name>A0AAD8P2R0_TARER</name>
<feature type="domain" description="NIF system FeS cluster assembly NifU C-terminal" evidence="4">
    <location>
        <begin position="77"/>
        <end position="142"/>
    </location>
</feature>
<comment type="subcellular location">
    <subcellularLocation>
        <location evidence="1">Plastid</location>
        <location evidence="1">Chloroplast stroma</location>
    </subcellularLocation>
</comment>
<comment type="similarity">
    <text evidence="2">Belongs to the NifU family.</text>
</comment>
<dbReference type="PANTHER" id="PTHR11178:SF25">
    <property type="entry name" value="NIFU-LIKE PROTEIN 3, CHLOROPLASTIC"/>
    <property type="match status" value="1"/>
</dbReference>
<sequence length="223" mass="24525">MGAIVTQTRCLESTSMCCYSAYDDYKPSVFLSRKKTFLSGQFHMKQLLRLNSTRRLRKRAGLVISPTCVLPLTEENVEKVLDEVRPGLMADGGNVALHEIDGLVVVLKLQGACGSCPSSAMTLKMGIETRLRDKIPEIMDVEQIMDTETGLELNEENVEKLLAEIRPYLVGTGGGILEFVEIKDCNVTVRLSGPAAGVMTVRVALTQKLREKIPVITAVLLIE</sequence>
<accession>A0AAD8P2R0</accession>
<dbReference type="GO" id="GO:0051536">
    <property type="term" value="F:iron-sulfur cluster binding"/>
    <property type="evidence" value="ECO:0007669"/>
    <property type="project" value="InterPro"/>
</dbReference>
<evidence type="ECO:0000259" key="4">
    <source>
        <dbReference type="Pfam" id="PF01106"/>
    </source>
</evidence>
<dbReference type="AlphaFoldDB" id="A0AAD8P2R0"/>
<comment type="caution">
    <text evidence="5">The sequence shown here is derived from an EMBL/GenBank/DDBJ whole genome shotgun (WGS) entry which is preliminary data.</text>
</comment>
<reference evidence="5" key="1">
    <citation type="journal article" date="2023" name="bioRxiv">
        <title>Improved chromosome-level genome assembly for marigold (Tagetes erecta).</title>
        <authorList>
            <person name="Jiang F."/>
            <person name="Yuan L."/>
            <person name="Wang S."/>
            <person name="Wang H."/>
            <person name="Xu D."/>
            <person name="Wang A."/>
            <person name="Fan W."/>
        </authorList>
    </citation>
    <scope>NUCLEOTIDE SEQUENCE</scope>
    <source>
        <strain evidence="5">WSJ</strain>
        <tissue evidence="5">Leaf</tissue>
    </source>
</reference>
<evidence type="ECO:0000313" key="6">
    <source>
        <dbReference type="Proteomes" id="UP001229421"/>
    </source>
</evidence>
<feature type="domain" description="NIF system FeS cluster assembly NifU C-terminal" evidence="4">
    <location>
        <begin position="158"/>
        <end position="219"/>
    </location>
</feature>
<dbReference type="InterPro" id="IPR001075">
    <property type="entry name" value="NIF_FeS_clus_asmbl_NifU_C"/>
</dbReference>
<dbReference type="SUPFAM" id="SSF117916">
    <property type="entry name" value="Fe-S cluster assembly (FSCA) domain-like"/>
    <property type="match status" value="2"/>
</dbReference>
<proteinExistence type="inferred from homology"/>
<dbReference type="GO" id="GO:0005739">
    <property type="term" value="C:mitochondrion"/>
    <property type="evidence" value="ECO:0007669"/>
    <property type="project" value="TreeGrafter"/>
</dbReference>
<keyword evidence="6" id="KW-1185">Reference proteome</keyword>
<evidence type="ECO:0000256" key="3">
    <source>
        <dbReference type="ARBA" id="ARBA00011748"/>
    </source>
</evidence>
<protein>
    <recommendedName>
        <fullName evidence="4">NIF system FeS cluster assembly NifU C-terminal domain-containing protein</fullName>
    </recommendedName>
</protein>
<dbReference type="GO" id="GO:0005198">
    <property type="term" value="F:structural molecule activity"/>
    <property type="evidence" value="ECO:0007669"/>
    <property type="project" value="UniProtKB-ARBA"/>
</dbReference>
<dbReference type="EMBL" id="JAUHHV010000003">
    <property type="protein sequence ID" value="KAK1429994.1"/>
    <property type="molecule type" value="Genomic_DNA"/>
</dbReference>
<evidence type="ECO:0000256" key="1">
    <source>
        <dbReference type="ARBA" id="ARBA00004470"/>
    </source>
</evidence>
<dbReference type="GO" id="GO:0005506">
    <property type="term" value="F:iron ion binding"/>
    <property type="evidence" value="ECO:0007669"/>
    <property type="project" value="InterPro"/>
</dbReference>
<dbReference type="GO" id="GO:0009570">
    <property type="term" value="C:chloroplast stroma"/>
    <property type="evidence" value="ECO:0007669"/>
    <property type="project" value="UniProtKB-SubCell"/>
</dbReference>
<dbReference type="Proteomes" id="UP001229421">
    <property type="component" value="Unassembled WGS sequence"/>
</dbReference>